<dbReference type="PANTHER" id="PTHR42711">
    <property type="entry name" value="ABC TRANSPORTER ATP-BINDING PROTEIN"/>
    <property type="match status" value="1"/>
</dbReference>
<dbReference type="PANTHER" id="PTHR42711:SF5">
    <property type="entry name" value="ABC TRANSPORTER ATP-BINDING PROTEIN NATA"/>
    <property type="match status" value="1"/>
</dbReference>
<dbReference type="InterPro" id="IPR027417">
    <property type="entry name" value="P-loop_NTPase"/>
</dbReference>
<dbReference type="SMART" id="SM00382">
    <property type="entry name" value="AAA"/>
    <property type="match status" value="1"/>
</dbReference>
<reference evidence="8" key="1">
    <citation type="submission" date="2016-12" db="EMBL/GenBank/DDBJ databases">
        <title>Complete Genome Sequence of Beggiatoa leptomitiformis D-401.</title>
        <authorList>
            <person name="Fomenkov A."/>
            <person name="Vincze T."/>
            <person name="Grabovich M."/>
            <person name="Anton B.P."/>
            <person name="Dubinina G."/>
            <person name="Orlova M."/>
            <person name="Belousova E."/>
            <person name="Roberts R.J."/>
        </authorList>
    </citation>
    <scope>NUCLEOTIDE SEQUENCE [LARGE SCALE GENOMIC DNA]</scope>
    <source>
        <strain evidence="8">D-401</strain>
    </source>
</reference>
<dbReference type="PROSITE" id="PS50893">
    <property type="entry name" value="ABC_TRANSPORTER_2"/>
    <property type="match status" value="1"/>
</dbReference>
<dbReference type="OrthoDB" id="6461291at2"/>
<dbReference type="Pfam" id="PF00005">
    <property type="entry name" value="ABC_tran"/>
    <property type="match status" value="1"/>
</dbReference>
<gene>
    <name evidence="7" type="ORF">BLE401_12225</name>
</gene>
<dbReference type="InterPro" id="IPR003439">
    <property type="entry name" value="ABC_transporter-like_ATP-bd"/>
</dbReference>
<evidence type="ECO:0000256" key="2">
    <source>
        <dbReference type="ARBA" id="ARBA00022448"/>
    </source>
</evidence>
<keyword evidence="2" id="KW-0813">Transport</keyword>
<evidence type="ECO:0000256" key="3">
    <source>
        <dbReference type="ARBA" id="ARBA00022458"/>
    </source>
</evidence>
<dbReference type="SUPFAM" id="SSF52540">
    <property type="entry name" value="P-loop containing nucleoside triphosphate hydrolases"/>
    <property type="match status" value="1"/>
</dbReference>
<keyword evidence="3" id="KW-0536">Nodulation</keyword>
<dbReference type="InterPro" id="IPR050763">
    <property type="entry name" value="ABC_transporter_ATP-binding"/>
</dbReference>
<protein>
    <submittedName>
        <fullName evidence="7">ATP-binding cassette domain-containing protein</fullName>
    </submittedName>
</protein>
<dbReference type="CDD" id="cd03230">
    <property type="entry name" value="ABC_DR_subfamily_A"/>
    <property type="match status" value="1"/>
</dbReference>
<sequence length="331" mass="37473">MNQAVEVIDVCKKFPMVSGYSDFFLQPLQKKYMMALQDVNLVIPNNELFCILGANGAGKTTLLKILCTLMLPNSGTVLIQGLDVVQHASQIKRLIGYVLSDERSFYWRLTGRQNLQFFARLQNLSPTKTQQKIQALSQSFELSRQLDAPFQTYSTGMRRKLSFIRGLLTDPPLILMDEPSNALDSLSAEQVWQYIREVLINQQGKTVIITEHNLSKVERFADRFAILKNGEIKAVATPHELRQQLTPKNCYQLVLQQPTMGLLHWLATSCEIQQQTVQNDGNLLLEIVFTSPQINYSAWLADLLAVGGRVLSFSPVSHSLENIFSAYYQDV</sequence>
<evidence type="ECO:0000259" key="6">
    <source>
        <dbReference type="PROSITE" id="PS50893"/>
    </source>
</evidence>
<evidence type="ECO:0000256" key="5">
    <source>
        <dbReference type="ARBA" id="ARBA00022840"/>
    </source>
</evidence>
<feature type="domain" description="ABC transporter" evidence="6">
    <location>
        <begin position="5"/>
        <end position="254"/>
    </location>
</feature>
<keyword evidence="8" id="KW-1185">Reference proteome</keyword>
<name>A0A2N9YFU4_9GAMM</name>
<evidence type="ECO:0000313" key="8">
    <source>
        <dbReference type="Proteomes" id="UP000234271"/>
    </source>
</evidence>
<dbReference type="RefSeq" id="WP_062153171.1">
    <property type="nucleotide sequence ID" value="NZ_CP012373.2"/>
</dbReference>
<dbReference type="AlphaFoldDB" id="A0A2N9YFU4"/>
<evidence type="ECO:0000313" key="7">
    <source>
        <dbReference type="EMBL" id="AUI69378.1"/>
    </source>
</evidence>
<accession>A0A2N9YFU4</accession>
<organism evidence="7 8">
    <name type="scientific">Beggiatoa leptomitoformis</name>
    <dbReference type="NCBI Taxonomy" id="288004"/>
    <lineage>
        <taxon>Bacteria</taxon>
        <taxon>Pseudomonadati</taxon>
        <taxon>Pseudomonadota</taxon>
        <taxon>Gammaproteobacteria</taxon>
        <taxon>Thiotrichales</taxon>
        <taxon>Thiotrichaceae</taxon>
        <taxon>Beggiatoa</taxon>
    </lineage>
</organism>
<dbReference type="Proteomes" id="UP000234271">
    <property type="component" value="Chromosome"/>
</dbReference>
<dbReference type="GO" id="GO:0016887">
    <property type="term" value="F:ATP hydrolysis activity"/>
    <property type="evidence" value="ECO:0007669"/>
    <property type="project" value="InterPro"/>
</dbReference>
<dbReference type="GO" id="GO:0005524">
    <property type="term" value="F:ATP binding"/>
    <property type="evidence" value="ECO:0007669"/>
    <property type="project" value="UniProtKB-KW"/>
</dbReference>
<dbReference type="Gene3D" id="3.40.50.300">
    <property type="entry name" value="P-loop containing nucleotide triphosphate hydrolases"/>
    <property type="match status" value="1"/>
</dbReference>
<proteinExistence type="inferred from homology"/>
<evidence type="ECO:0000256" key="1">
    <source>
        <dbReference type="ARBA" id="ARBA00005417"/>
    </source>
</evidence>
<dbReference type="InterPro" id="IPR003593">
    <property type="entry name" value="AAA+_ATPase"/>
</dbReference>
<evidence type="ECO:0000256" key="4">
    <source>
        <dbReference type="ARBA" id="ARBA00022741"/>
    </source>
</evidence>
<comment type="similarity">
    <text evidence="1">Belongs to the ABC transporter superfamily.</text>
</comment>
<keyword evidence="5 7" id="KW-0067">ATP-binding</keyword>
<keyword evidence="4" id="KW-0547">Nucleotide-binding</keyword>
<dbReference type="EMBL" id="CP018889">
    <property type="protein sequence ID" value="AUI69378.1"/>
    <property type="molecule type" value="Genomic_DNA"/>
</dbReference>